<evidence type="ECO:0000313" key="3">
    <source>
        <dbReference type="Proteomes" id="UP000515808"/>
    </source>
</evidence>
<gene>
    <name evidence="2" type="ORF">H9W90_08670</name>
</gene>
<protein>
    <submittedName>
        <fullName evidence="2">Transglutaminase</fullName>
    </submittedName>
</protein>
<dbReference type="RefSeq" id="WP_187481229.1">
    <property type="nucleotide sequence ID" value="NZ_CP060695.1"/>
</dbReference>
<evidence type="ECO:0000313" key="2">
    <source>
        <dbReference type="EMBL" id="QNM84285.1"/>
    </source>
</evidence>
<organism evidence="2 3">
    <name type="scientific">Polaribacter pectinis</name>
    <dbReference type="NCBI Taxonomy" id="2738844"/>
    <lineage>
        <taxon>Bacteria</taxon>
        <taxon>Pseudomonadati</taxon>
        <taxon>Bacteroidota</taxon>
        <taxon>Flavobacteriia</taxon>
        <taxon>Flavobacteriales</taxon>
        <taxon>Flavobacteriaceae</taxon>
    </lineage>
</organism>
<dbReference type="Proteomes" id="UP000515808">
    <property type="component" value="Chromosome"/>
</dbReference>
<dbReference type="AlphaFoldDB" id="A0A7G9L6N6"/>
<evidence type="ECO:0000259" key="1">
    <source>
        <dbReference type="SMART" id="SM00460"/>
    </source>
</evidence>
<dbReference type="PANTHER" id="PTHR46333">
    <property type="entry name" value="CYTOKINESIS PROTEIN 3"/>
    <property type="match status" value="1"/>
</dbReference>
<sequence>MKQLLFFFLFISIATNSQEFKKVDSLVLEYPRFSKVEDLATKIDRDFTSDEDKARAAFFWLAKNIRYNLKEFYKPRQRSYNFSYATEEEKKQKLQGLKDEIVAEAFLNKTGVCEEYAQAFKKICDLLGLEAEVIKGNVRNVPDEIGKPESTTNHAWNAVKLNNKWIILDATWAAGYEYNGRWVRKFDNYFYNIPKEKIFKTHLPEDSIWVLRFGRISKEEFYNQPIYGHSFLTSRAELISPKKGIIPINSSKNIELKFKDLPVNPIIYYTFKGMRYAEKPNITKENNVFTLTIKNAQKNSELVLYINKEAALQFKTK</sequence>
<feature type="domain" description="Transglutaminase-like" evidence="1">
    <location>
        <begin position="105"/>
        <end position="172"/>
    </location>
</feature>
<dbReference type="InterPro" id="IPR038765">
    <property type="entry name" value="Papain-like_cys_pep_sf"/>
</dbReference>
<dbReference type="EMBL" id="CP060695">
    <property type="protein sequence ID" value="QNM84285.1"/>
    <property type="molecule type" value="Genomic_DNA"/>
</dbReference>
<dbReference type="PANTHER" id="PTHR46333:SF2">
    <property type="entry name" value="CYTOKINESIS PROTEIN 3"/>
    <property type="match status" value="1"/>
</dbReference>
<dbReference type="InterPro" id="IPR052557">
    <property type="entry name" value="CAP/Cytokinesis_protein"/>
</dbReference>
<dbReference type="GO" id="GO:0005737">
    <property type="term" value="C:cytoplasm"/>
    <property type="evidence" value="ECO:0007669"/>
    <property type="project" value="TreeGrafter"/>
</dbReference>
<keyword evidence="3" id="KW-1185">Reference proteome</keyword>
<reference evidence="2 3" key="1">
    <citation type="submission" date="2020-08" db="EMBL/GenBank/DDBJ databases">
        <title>Polaribacter sp. L12M9 isolated from gut of the Korean scallop.</title>
        <authorList>
            <person name="Jeong Y.S."/>
        </authorList>
    </citation>
    <scope>NUCLEOTIDE SEQUENCE [LARGE SCALE GENOMIC DNA]</scope>
    <source>
        <strain evidence="2 3">L12M9</strain>
    </source>
</reference>
<dbReference type="Gene3D" id="3.10.620.30">
    <property type="match status" value="1"/>
</dbReference>
<name>A0A7G9L6N6_9FLAO</name>
<dbReference type="InterPro" id="IPR002931">
    <property type="entry name" value="Transglutaminase-like"/>
</dbReference>
<accession>A0A7G9L6N6</accession>
<dbReference type="KEGG" id="ppec:H9W90_08670"/>
<dbReference type="Pfam" id="PF01841">
    <property type="entry name" value="Transglut_core"/>
    <property type="match status" value="1"/>
</dbReference>
<dbReference type="SMART" id="SM00460">
    <property type="entry name" value="TGc"/>
    <property type="match status" value="1"/>
</dbReference>
<proteinExistence type="predicted"/>
<dbReference type="SUPFAM" id="SSF54001">
    <property type="entry name" value="Cysteine proteinases"/>
    <property type="match status" value="1"/>
</dbReference>